<evidence type="ECO:0000313" key="4">
    <source>
        <dbReference type="Proteomes" id="UP001163823"/>
    </source>
</evidence>
<accession>A0AAD7PUA8</accession>
<dbReference type="SUPFAM" id="SSF53756">
    <property type="entry name" value="UDP-Glycosyltransferase/glycogen phosphorylase"/>
    <property type="match status" value="1"/>
</dbReference>
<comment type="caution">
    <text evidence="3">The sequence shown here is derived from an EMBL/GenBank/DDBJ whole genome shotgun (WGS) entry which is preliminary data.</text>
</comment>
<sequence>MLSVCLENAELPDTDMSAAPFTDTSILQEPLKQLLIQHPPDCIIIDAFHRWAADTIDELQITRIIFNGNGCFPRCVQENIKRYGPHEKAGSDWEPFVVPGLPDRIELKRSQLAGFFRHPSGFPDRMKKSEEKSFGTVINSFYDLEPAYADNIQIEMGKKAWLIGPVSLCNRNTTDKAERGKLSTIDEQSCLNWLNCKEPNSVLYISFGSLARLVLEQLWEIAYGLEATGISAGVPMITWPLSAEQFYNEKLITDVLRIGVQVGSEEWKSWNERQALVGREKIEVAVKMVIGNSEEMVEMRMRAKDIAGKARRAVEVGGTSYNDADTLIEDLKALRQRQKC</sequence>
<gene>
    <name evidence="3" type="ORF">O6P43_011742</name>
</gene>
<dbReference type="EMBL" id="JARAOO010000005">
    <property type="protein sequence ID" value="KAJ7967484.1"/>
    <property type="molecule type" value="Genomic_DNA"/>
</dbReference>
<evidence type="ECO:0000313" key="3">
    <source>
        <dbReference type="EMBL" id="KAJ7967484.1"/>
    </source>
</evidence>
<keyword evidence="2" id="KW-0808">Transferase</keyword>
<dbReference type="PANTHER" id="PTHR48047">
    <property type="entry name" value="GLYCOSYLTRANSFERASE"/>
    <property type="match status" value="1"/>
</dbReference>
<dbReference type="GO" id="GO:0035251">
    <property type="term" value="F:UDP-glucosyltransferase activity"/>
    <property type="evidence" value="ECO:0007669"/>
    <property type="project" value="TreeGrafter"/>
</dbReference>
<protein>
    <submittedName>
        <fullName evidence="3">Glycosyltransferase</fullName>
    </submittedName>
</protein>
<evidence type="ECO:0000256" key="1">
    <source>
        <dbReference type="ARBA" id="ARBA00009995"/>
    </source>
</evidence>
<comment type="similarity">
    <text evidence="1">Belongs to the UDP-glycosyltransferase family.</text>
</comment>
<name>A0AAD7PUA8_QUISA</name>
<reference evidence="3" key="1">
    <citation type="journal article" date="2023" name="Science">
        <title>Elucidation of the pathway for biosynthesis of saponin adjuvants from the soapbark tree.</title>
        <authorList>
            <person name="Reed J."/>
            <person name="Orme A."/>
            <person name="El-Demerdash A."/>
            <person name="Owen C."/>
            <person name="Martin L.B.B."/>
            <person name="Misra R.C."/>
            <person name="Kikuchi S."/>
            <person name="Rejzek M."/>
            <person name="Martin A.C."/>
            <person name="Harkess A."/>
            <person name="Leebens-Mack J."/>
            <person name="Louveau T."/>
            <person name="Stephenson M.J."/>
            <person name="Osbourn A."/>
        </authorList>
    </citation>
    <scope>NUCLEOTIDE SEQUENCE</scope>
    <source>
        <strain evidence="3">S10</strain>
    </source>
</reference>
<organism evidence="3 4">
    <name type="scientific">Quillaja saponaria</name>
    <name type="common">Soap bark tree</name>
    <dbReference type="NCBI Taxonomy" id="32244"/>
    <lineage>
        <taxon>Eukaryota</taxon>
        <taxon>Viridiplantae</taxon>
        <taxon>Streptophyta</taxon>
        <taxon>Embryophyta</taxon>
        <taxon>Tracheophyta</taxon>
        <taxon>Spermatophyta</taxon>
        <taxon>Magnoliopsida</taxon>
        <taxon>eudicotyledons</taxon>
        <taxon>Gunneridae</taxon>
        <taxon>Pentapetalae</taxon>
        <taxon>rosids</taxon>
        <taxon>fabids</taxon>
        <taxon>Fabales</taxon>
        <taxon>Quillajaceae</taxon>
        <taxon>Quillaja</taxon>
    </lineage>
</organism>
<dbReference type="PANTHER" id="PTHR48047:SF81">
    <property type="entry name" value="GLYCOSYLTRANSFERASE"/>
    <property type="match status" value="1"/>
</dbReference>
<dbReference type="Proteomes" id="UP001163823">
    <property type="component" value="Chromosome 5"/>
</dbReference>
<keyword evidence="4" id="KW-1185">Reference proteome</keyword>
<proteinExistence type="inferred from homology"/>
<dbReference type="Gene3D" id="3.40.50.2000">
    <property type="entry name" value="Glycogen Phosphorylase B"/>
    <property type="match status" value="4"/>
</dbReference>
<dbReference type="AlphaFoldDB" id="A0AAD7PUA8"/>
<keyword evidence="2" id="KW-0328">Glycosyltransferase</keyword>
<evidence type="ECO:0000256" key="2">
    <source>
        <dbReference type="ARBA" id="ARBA00022676"/>
    </source>
</evidence>
<dbReference type="KEGG" id="qsa:O6P43_011742"/>